<dbReference type="PANTHER" id="PTHR43047:SF72">
    <property type="entry name" value="OSMOSENSING HISTIDINE PROTEIN KINASE SLN1"/>
    <property type="match status" value="1"/>
</dbReference>
<feature type="domain" description="PAS" evidence="13">
    <location>
        <begin position="462"/>
        <end position="507"/>
    </location>
</feature>
<evidence type="ECO:0000313" key="16">
    <source>
        <dbReference type="Proteomes" id="UP000009102"/>
    </source>
</evidence>
<dbReference type="CDD" id="cd00130">
    <property type="entry name" value="PAS"/>
    <property type="match status" value="3"/>
</dbReference>
<keyword evidence="16" id="KW-1185">Reference proteome</keyword>
<evidence type="ECO:0000256" key="7">
    <source>
        <dbReference type="ARBA" id="ARBA00022840"/>
    </source>
</evidence>
<dbReference type="SMART" id="SM00091">
    <property type="entry name" value="PAS"/>
    <property type="match status" value="3"/>
</dbReference>
<dbReference type="SUPFAM" id="SSF55781">
    <property type="entry name" value="GAF domain-like"/>
    <property type="match status" value="2"/>
</dbReference>
<dbReference type="Pfam" id="PF01590">
    <property type="entry name" value="GAF"/>
    <property type="match status" value="1"/>
</dbReference>
<keyword evidence="5" id="KW-0547">Nucleotide-binding</keyword>
<dbReference type="GO" id="GO:0005886">
    <property type="term" value="C:plasma membrane"/>
    <property type="evidence" value="ECO:0007669"/>
    <property type="project" value="TreeGrafter"/>
</dbReference>
<dbReference type="eggNOG" id="COG2203">
    <property type="taxonomic scope" value="Bacteria"/>
</dbReference>
<dbReference type="Pfam" id="PF08447">
    <property type="entry name" value="PAS_3"/>
    <property type="match status" value="1"/>
</dbReference>
<dbReference type="PRINTS" id="PR00344">
    <property type="entry name" value="BCTRLSENSOR"/>
</dbReference>
<dbReference type="SMART" id="SM00448">
    <property type="entry name" value="REC"/>
    <property type="match status" value="1"/>
</dbReference>
<dbReference type="PROSITE" id="PS50109">
    <property type="entry name" value="HIS_KIN"/>
    <property type="match status" value="1"/>
</dbReference>
<dbReference type="Gene3D" id="1.10.287.130">
    <property type="match status" value="1"/>
</dbReference>
<dbReference type="Pfam" id="PF00989">
    <property type="entry name" value="PAS"/>
    <property type="match status" value="1"/>
</dbReference>
<feature type="domain" description="PAC" evidence="14">
    <location>
        <begin position="381"/>
        <end position="434"/>
    </location>
</feature>
<dbReference type="PANTHER" id="PTHR43047">
    <property type="entry name" value="TWO-COMPONENT HISTIDINE PROTEIN KINASE"/>
    <property type="match status" value="1"/>
</dbReference>
<organism evidence="15 16">
    <name type="scientific">Halothiobacillus neapolitanus (strain ATCC 23641 / DSM 15147 / CIP 104769 / NCIMB 8539 / c2)</name>
    <name type="common">Thiobacillus neapolitanus</name>
    <dbReference type="NCBI Taxonomy" id="555778"/>
    <lineage>
        <taxon>Bacteria</taxon>
        <taxon>Pseudomonadati</taxon>
        <taxon>Pseudomonadota</taxon>
        <taxon>Gammaproteobacteria</taxon>
        <taxon>Chromatiales</taxon>
        <taxon>Halothiobacillaceae</taxon>
        <taxon>Halothiobacillus</taxon>
    </lineage>
</organism>
<dbReference type="InterPro" id="IPR003018">
    <property type="entry name" value="GAF"/>
</dbReference>
<dbReference type="CDD" id="cd00082">
    <property type="entry name" value="HisKA"/>
    <property type="match status" value="1"/>
</dbReference>
<dbReference type="GO" id="GO:0005524">
    <property type="term" value="F:ATP binding"/>
    <property type="evidence" value="ECO:0007669"/>
    <property type="project" value="UniProtKB-KW"/>
</dbReference>
<dbReference type="AlphaFoldDB" id="D0KVQ4"/>
<dbReference type="PROSITE" id="PS50112">
    <property type="entry name" value="PAS"/>
    <property type="match status" value="3"/>
</dbReference>
<dbReference type="InterPro" id="IPR005467">
    <property type="entry name" value="His_kinase_dom"/>
</dbReference>
<dbReference type="GO" id="GO:0000155">
    <property type="term" value="F:phosphorelay sensor kinase activity"/>
    <property type="evidence" value="ECO:0007669"/>
    <property type="project" value="InterPro"/>
</dbReference>
<evidence type="ECO:0000256" key="5">
    <source>
        <dbReference type="ARBA" id="ARBA00022741"/>
    </source>
</evidence>
<evidence type="ECO:0000259" key="11">
    <source>
        <dbReference type="PROSITE" id="PS50109"/>
    </source>
</evidence>
<dbReference type="SUPFAM" id="SSF47384">
    <property type="entry name" value="Homodimeric domain of signal transducing histidine kinase"/>
    <property type="match status" value="1"/>
</dbReference>
<dbReference type="InterPro" id="IPR013656">
    <property type="entry name" value="PAS_4"/>
</dbReference>
<keyword evidence="6 15" id="KW-0418">Kinase</keyword>
<dbReference type="InterPro" id="IPR036097">
    <property type="entry name" value="HisK_dim/P_sf"/>
</dbReference>
<dbReference type="InterPro" id="IPR000014">
    <property type="entry name" value="PAS"/>
</dbReference>
<feature type="modified residue" description="4-aspartylphosphate" evidence="10">
    <location>
        <position position="1089"/>
    </location>
</feature>
<evidence type="ECO:0000256" key="3">
    <source>
        <dbReference type="ARBA" id="ARBA00022553"/>
    </source>
</evidence>
<evidence type="ECO:0000256" key="2">
    <source>
        <dbReference type="ARBA" id="ARBA00012438"/>
    </source>
</evidence>
<evidence type="ECO:0000256" key="10">
    <source>
        <dbReference type="PROSITE-ProRule" id="PRU00169"/>
    </source>
</evidence>
<comment type="catalytic activity">
    <reaction evidence="1">
        <text>ATP + protein L-histidine = ADP + protein N-phospho-L-histidine.</text>
        <dbReference type="EC" id="2.7.13.3"/>
    </reaction>
</comment>
<accession>D0KVQ4</accession>
<protein>
    <recommendedName>
        <fullName evidence="9">Sensor protein FixL</fullName>
        <ecNumber evidence="2">2.7.13.3</ecNumber>
    </recommendedName>
</protein>
<dbReference type="InterPro" id="IPR000700">
    <property type="entry name" value="PAS-assoc_C"/>
</dbReference>
<dbReference type="KEGG" id="hna:Hneap_2066"/>
<dbReference type="Pfam" id="PF02518">
    <property type="entry name" value="HATPase_c"/>
    <property type="match status" value="1"/>
</dbReference>
<dbReference type="Gene3D" id="3.30.565.10">
    <property type="entry name" value="Histidine kinase-like ATPase, C-terminal domain"/>
    <property type="match status" value="1"/>
</dbReference>
<dbReference type="eggNOG" id="COG0784">
    <property type="taxonomic scope" value="Bacteria"/>
</dbReference>
<dbReference type="InterPro" id="IPR004358">
    <property type="entry name" value="Sig_transdc_His_kin-like_C"/>
</dbReference>
<dbReference type="OrthoDB" id="5555106at2"/>
<feature type="domain" description="PAS" evidence="13">
    <location>
        <begin position="310"/>
        <end position="362"/>
    </location>
</feature>
<dbReference type="SMART" id="SM00086">
    <property type="entry name" value="PAC"/>
    <property type="match status" value="2"/>
</dbReference>
<dbReference type="EC" id="2.7.13.3" evidence="2"/>
<dbReference type="Gene3D" id="2.10.70.100">
    <property type="match status" value="1"/>
</dbReference>
<dbReference type="SUPFAM" id="SSF55785">
    <property type="entry name" value="PYP-like sensor domain (PAS domain)"/>
    <property type="match status" value="3"/>
</dbReference>
<dbReference type="Pfam" id="PF00512">
    <property type="entry name" value="HisKA"/>
    <property type="match status" value="1"/>
</dbReference>
<evidence type="ECO:0000256" key="1">
    <source>
        <dbReference type="ARBA" id="ARBA00000085"/>
    </source>
</evidence>
<gene>
    <name evidence="15" type="ordered locus">Hneap_2066</name>
</gene>
<dbReference type="InterPro" id="IPR001610">
    <property type="entry name" value="PAC"/>
</dbReference>
<evidence type="ECO:0000313" key="15">
    <source>
        <dbReference type="EMBL" id="ACX96884.1"/>
    </source>
</evidence>
<keyword evidence="3 10" id="KW-0597">Phosphoprotein</keyword>
<dbReference type="InterPro" id="IPR013655">
    <property type="entry name" value="PAS_fold_3"/>
</dbReference>
<dbReference type="GO" id="GO:0009927">
    <property type="term" value="F:histidine phosphotransfer kinase activity"/>
    <property type="evidence" value="ECO:0007669"/>
    <property type="project" value="TreeGrafter"/>
</dbReference>
<dbReference type="Gene3D" id="3.30.450.20">
    <property type="entry name" value="PAS domain"/>
    <property type="match status" value="3"/>
</dbReference>
<dbReference type="SUPFAM" id="SSF52172">
    <property type="entry name" value="CheY-like"/>
    <property type="match status" value="1"/>
</dbReference>
<dbReference type="STRING" id="555778.Hneap_2066"/>
<sequence length="1167" mass="128796">MNQKHPKPLLPINETERLQVMRELEFLNDESNEFYLRKLKIVRRVFDVPIALIALTDAHFQRFKAVLGLDIESIERDLALCSFAQVPPYGPLVIPDTLQDLRSKESELVTGHLGVRFYAGVALVLDGQFAVGTLCIMDTRPRSLSADEQILLKDFALNLTQVLQAKLDAERNTVLQKQSARVGLELNAILQTAAIGIIRIDKRGVIEAANPKSLELFGYTEPELIGRNVSMLMPEPWRSAHDGYLMQFLATRDAKVIGIGRRVDGERKDGSRFPFNLAVSELRIDGASQFVGFVSDVSEQVEAEHALERERALLRSVIDSSSNPIAAVNAANEFILLNTSFARLLAKPVEAVLGQKSELFLPPQAIKINRETNARVWASGSSISTRTPIEIAGRMRVFETNKSPLRDERGKQIGVVTIAQDVSKLDRITSDLMAMQQLRDMSERFGQSGSWAMDPLTDRVNISAGFARLLGLAPETTHADREIIYERVHPDDRAIIDAAFTQTLSEGQSIRFEYRVRDAHGDWRYLRARGNAELAENGQVTQFVGITQDVTEEVRAQEKMDAQQQLLSGLNKAVQSFLTTVAGDKNVWAQLLQELLAVTDAEFGFIGEVLYGIESTPCLKIHAITNLSWSAESDALFERVMAGDMMFCNPDNLIGEVMKSRAPVIVPELATDSRRGGFPPGHPLLSNYLGIPLFRGDELVGVLAVANRKAGVGHDLVDFLTPFTSSCAILIVSLRQQLERIKFEQALVESKQAADRANKAKSMFLSSMSHELRTPLNAILGFAQLMAASRREPLTEKQNGFVAHILKAGQHLLTLINDVLNLAKIEAGEMTLSPETLDLGVILRDALDMVADNAASTGIALFNEFNGEHSSPEPLLICADLTRSRQVLLNILTNAIKYNRPRGSGGPYSPDNLGGSVWVRRLPSYQNDAGNWMHGLAIEDTGMGIPAAQQHRLFRPFERLGQEAGTIEGTGIGLLITRQLIELMQGRIDFESEEGKGTTFFVWWPAVREDQNDTCGERPDVKNANEPLASKHTSSAKITVLYVEDNPSNSALMQSIVDDREDIRLVLAADGEQGLELALIEHPDLILMDINLPGMSGQQAAAKLKQWVDTASIPIVALSADATAPMQQSVKQSGLFDRYLSKPLDVLQLTQLFDELIARRSGDDTAA</sequence>
<dbReference type="Gene3D" id="3.30.450.40">
    <property type="match status" value="2"/>
</dbReference>
<dbReference type="Pfam" id="PF08448">
    <property type="entry name" value="PAS_4"/>
    <property type="match status" value="1"/>
</dbReference>
<evidence type="ECO:0000256" key="6">
    <source>
        <dbReference type="ARBA" id="ARBA00022777"/>
    </source>
</evidence>
<dbReference type="eggNOG" id="COG3829">
    <property type="taxonomic scope" value="Bacteria"/>
</dbReference>
<evidence type="ECO:0000256" key="8">
    <source>
        <dbReference type="ARBA" id="ARBA00059827"/>
    </source>
</evidence>
<dbReference type="InterPro" id="IPR011006">
    <property type="entry name" value="CheY-like_superfamily"/>
</dbReference>
<dbReference type="NCBIfam" id="TIGR00229">
    <property type="entry name" value="sensory_box"/>
    <property type="match status" value="3"/>
</dbReference>
<evidence type="ECO:0000259" key="13">
    <source>
        <dbReference type="PROSITE" id="PS50112"/>
    </source>
</evidence>
<feature type="domain" description="Response regulatory" evidence="12">
    <location>
        <begin position="1039"/>
        <end position="1157"/>
    </location>
</feature>
<feature type="domain" description="Histidine kinase" evidence="11">
    <location>
        <begin position="767"/>
        <end position="1008"/>
    </location>
</feature>
<dbReference type="PROSITE" id="PS50110">
    <property type="entry name" value="RESPONSE_REGULATORY"/>
    <property type="match status" value="1"/>
</dbReference>
<keyword evidence="7" id="KW-0067">ATP-binding</keyword>
<dbReference type="InterPro" id="IPR035965">
    <property type="entry name" value="PAS-like_dom_sf"/>
</dbReference>
<dbReference type="PROSITE" id="PS50113">
    <property type="entry name" value="PAC"/>
    <property type="match status" value="2"/>
</dbReference>
<dbReference type="SUPFAM" id="SSF55874">
    <property type="entry name" value="ATPase domain of HSP90 chaperone/DNA topoisomerase II/histidine kinase"/>
    <property type="match status" value="1"/>
</dbReference>
<dbReference type="Gene3D" id="3.40.50.2300">
    <property type="match status" value="1"/>
</dbReference>
<reference evidence="15 16" key="1">
    <citation type="submission" date="2009-10" db="EMBL/GenBank/DDBJ databases">
        <title>Complete sequence of Halothiobacillus neapolitanus c2.</title>
        <authorList>
            <consortium name="US DOE Joint Genome Institute"/>
            <person name="Lucas S."/>
            <person name="Copeland A."/>
            <person name="Lapidus A."/>
            <person name="Glavina del Rio T."/>
            <person name="Tice H."/>
            <person name="Bruce D."/>
            <person name="Goodwin L."/>
            <person name="Pitluck S."/>
            <person name="Davenport K."/>
            <person name="Brettin T."/>
            <person name="Detter J.C."/>
            <person name="Han C."/>
            <person name="Tapia R."/>
            <person name="Larimer F."/>
            <person name="Land M."/>
            <person name="Hauser L."/>
            <person name="Kyrpides N."/>
            <person name="Mikhailova N."/>
            <person name="Kerfeld C."/>
            <person name="Cannon G."/>
            <person name="Heinhort S."/>
        </authorList>
    </citation>
    <scope>NUCLEOTIDE SEQUENCE [LARGE SCALE GENOMIC DNA]</scope>
    <source>
        <strain evidence="16">ATCC 23641 / c2</strain>
    </source>
</reference>
<evidence type="ECO:0000256" key="9">
    <source>
        <dbReference type="ARBA" id="ARBA00070616"/>
    </source>
</evidence>
<dbReference type="InterPro" id="IPR003594">
    <property type="entry name" value="HATPase_dom"/>
</dbReference>
<evidence type="ECO:0000259" key="12">
    <source>
        <dbReference type="PROSITE" id="PS50110"/>
    </source>
</evidence>
<dbReference type="InterPro" id="IPR001789">
    <property type="entry name" value="Sig_transdc_resp-reg_receiver"/>
</dbReference>
<dbReference type="HOGENOM" id="CLU_000445_114_44_6"/>
<dbReference type="SMART" id="SM00065">
    <property type="entry name" value="GAF"/>
    <property type="match status" value="2"/>
</dbReference>
<comment type="function">
    <text evidence="8">Putative oxygen sensor; modulates the activity of FixJ, a transcriptional activator of nitrogen fixation fixK gene. FixL probably acts as a kinase that phosphorylates FixJ.</text>
</comment>
<dbReference type="Pfam" id="PF00072">
    <property type="entry name" value="Response_reg"/>
    <property type="match status" value="1"/>
</dbReference>
<dbReference type="RefSeq" id="WP_012824916.1">
    <property type="nucleotide sequence ID" value="NC_013422.1"/>
</dbReference>
<feature type="domain" description="PAS" evidence="13">
    <location>
        <begin position="185"/>
        <end position="235"/>
    </location>
</feature>
<dbReference type="InterPro" id="IPR003661">
    <property type="entry name" value="HisK_dim/P_dom"/>
</dbReference>
<dbReference type="InterPro" id="IPR013767">
    <property type="entry name" value="PAS_fold"/>
</dbReference>
<dbReference type="InterPro" id="IPR029016">
    <property type="entry name" value="GAF-like_dom_sf"/>
</dbReference>
<dbReference type="Proteomes" id="UP000009102">
    <property type="component" value="Chromosome"/>
</dbReference>
<evidence type="ECO:0000259" key="14">
    <source>
        <dbReference type="PROSITE" id="PS50113"/>
    </source>
</evidence>
<dbReference type="InterPro" id="IPR036890">
    <property type="entry name" value="HATPase_C_sf"/>
</dbReference>
<feature type="domain" description="PAC" evidence="14">
    <location>
        <begin position="510"/>
        <end position="562"/>
    </location>
</feature>
<dbReference type="Pfam" id="PF13185">
    <property type="entry name" value="GAF_2"/>
    <property type="match status" value="1"/>
</dbReference>
<dbReference type="GO" id="GO:0006355">
    <property type="term" value="P:regulation of DNA-templated transcription"/>
    <property type="evidence" value="ECO:0007669"/>
    <property type="project" value="InterPro"/>
</dbReference>
<dbReference type="EMBL" id="CP001801">
    <property type="protein sequence ID" value="ACX96884.1"/>
    <property type="molecule type" value="Genomic_DNA"/>
</dbReference>
<dbReference type="FunFam" id="3.30.450.20:FF:000060">
    <property type="entry name" value="Sensor protein FixL"/>
    <property type="match status" value="1"/>
</dbReference>
<evidence type="ECO:0000256" key="4">
    <source>
        <dbReference type="ARBA" id="ARBA00022679"/>
    </source>
</evidence>
<dbReference type="SMART" id="SM00387">
    <property type="entry name" value="HATPase_c"/>
    <property type="match status" value="1"/>
</dbReference>
<name>D0KVQ4_HALNC</name>
<proteinExistence type="predicted"/>
<keyword evidence="4" id="KW-0808">Transferase</keyword>
<dbReference type="SMART" id="SM00388">
    <property type="entry name" value="HisKA"/>
    <property type="match status" value="1"/>
</dbReference>
<dbReference type="eggNOG" id="COG4251">
    <property type="taxonomic scope" value="Bacteria"/>
</dbReference>